<dbReference type="PROSITE" id="PS51179">
    <property type="entry name" value="POU_3"/>
    <property type="match status" value="1"/>
</dbReference>
<dbReference type="OrthoDB" id="70224at2759"/>
<dbReference type="GO" id="GO:0000978">
    <property type="term" value="F:RNA polymerase II cis-regulatory region sequence-specific DNA binding"/>
    <property type="evidence" value="ECO:0007669"/>
    <property type="project" value="TreeGrafter"/>
</dbReference>
<gene>
    <name evidence="18" type="primary">LOC116296711</name>
</gene>
<dbReference type="Pfam" id="PF04127">
    <property type="entry name" value="DFP"/>
    <property type="match status" value="2"/>
</dbReference>
<name>A0A6P8I7H4_ACTTE</name>
<dbReference type="SMART" id="SM00352">
    <property type="entry name" value="POU"/>
    <property type="match status" value="1"/>
</dbReference>
<dbReference type="InterPro" id="IPR035929">
    <property type="entry name" value="CoaB-like_sf"/>
</dbReference>
<keyword evidence="17" id="KW-1185">Reference proteome</keyword>
<dbReference type="Gene3D" id="3.40.50.10300">
    <property type="entry name" value="CoaB-like"/>
    <property type="match status" value="1"/>
</dbReference>
<dbReference type="GO" id="GO:0000981">
    <property type="term" value="F:DNA-binding transcription factor activity, RNA polymerase II-specific"/>
    <property type="evidence" value="ECO:0007669"/>
    <property type="project" value="InterPro"/>
</dbReference>
<dbReference type="RefSeq" id="XP_031560635.1">
    <property type="nucleotide sequence ID" value="XM_031704775.1"/>
</dbReference>
<dbReference type="GO" id="GO:0015937">
    <property type="term" value="P:coenzyme A biosynthetic process"/>
    <property type="evidence" value="ECO:0007669"/>
    <property type="project" value="UniProtKB-ARBA"/>
</dbReference>
<dbReference type="PROSITE" id="PS00035">
    <property type="entry name" value="POU_1"/>
    <property type="match status" value="1"/>
</dbReference>
<proteinExistence type="inferred from homology"/>
<evidence type="ECO:0000256" key="6">
    <source>
        <dbReference type="ARBA" id="ARBA00051127"/>
    </source>
</evidence>
<evidence type="ECO:0000256" key="2">
    <source>
        <dbReference type="ARBA" id="ARBA00005703"/>
    </source>
</evidence>
<dbReference type="InterPro" id="IPR000327">
    <property type="entry name" value="POU_dom"/>
</dbReference>
<dbReference type="PRINTS" id="PR00028">
    <property type="entry name" value="POUDOMAIN"/>
</dbReference>
<evidence type="ECO:0000313" key="17">
    <source>
        <dbReference type="Proteomes" id="UP000515163"/>
    </source>
</evidence>
<keyword evidence="5 12" id="KW-0539">Nucleus</keyword>
<evidence type="ECO:0000256" key="5">
    <source>
        <dbReference type="ARBA" id="ARBA00023242"/>
    </source>
</evidence>
<dbReference type="InterPro" id="IPR017970">
    <property type="entry name" value="Homeobox_CS"/>
</dbReference>
<reference evidence="18" key="1">
    <citation type="submission" date="2025-08" db="UniProtKB">
        <authorList>
            <consortium name="RefSeq"/>
        </authorList>
    </citation>
    <scope>IDENTIFICATION</scope>
    <source>
        <tissue evidence="18">Tentacle</tissue>
    </source>
</reference>
<dbReference type="GO" id="GO:0005634">
    <property type="term" value="C:nucleus"/>
    <property type="evidence" value="ECO:0007669"/>
    <property type="project" value="UniProtKB-SubCell"/>
</dbReference>
<dbReference type="InterPro" id="IPR010982">
    <property type="entry name" value="Lambda_DNA-bd_dom_sf"/>
</dbReference>
<evidence type="ECO:0000259" key="16">
    <source>
        <dbReference type="PROSITE" id="PS51179"/>
    </source>
</evidence>
<dbReference type="EC" id="6.3.2.51" evidence="9"/>
<dbReference type="InterPro" id="IPR007085">
    <property type="entry name" value="DNA/pantothenate-metab_flavo_C"/>
</dbReference>
<evidence type="ECO:0000256" key="12">
    <source>
        <dbReference type="PROSITE-ProRule" id="PRU00108"/>
    </source>
</evidence>
<dbReference type="GeneID" id="116296711"/>
<dbReference type="InParanoid" id="A0A6P8I7H4"/>
<comment type="catalytic activity">
    <reaction evidence="7">
        <text>(R)-4'-phosphopantothenate + L-cysteine + CTP = N-[(R)-4-phosphopantothenoyl]-L-cysteine + CMP + diphosphate + H(+)</text>
        <dbReference type="Rhea" id="RHEA:19397"/>
        <dbReference type="ChEBI" id="CHEBI:10986"/>
        <dbReference type="ChEBI" id="CHEBI:15378"/>
        <dbReference type="ChEBI" id="CHEBI:33019"/>
        <dbReference type="ChEBI" id="CHEBI:35235"/>
        <dbReference type="ChEBI" id="CHEBI:37563"/>
        <dbReference type="ChEBI" id="CHEBI:59458"/>
        <dbReference type="ChEBI" id="CHEBI:60377"/>
    </reaction>
    <physiologicalReaction direction="left-to-right" evidence="7">
        <dbReference type="Rhea" id="RHEA:19398"/>
    </physiologicalReaction>
</comment>
<keyword evidence="3 12" id="KW-0238">DNA-binding</keyword>
<feature type="domain" description="Homeobox" evidence="15">
    <location>
        <begin position="503"/>
        <end position="563"/>
    </location>
</feature>
<dbReference type="PROSITE" id="PS50071">
    <property type="entry name" value="HOMEOBOX_2"/>
    <property type="match status" value="1"/>
</dbReference>
<comment type="subcellular location">
    <subcellularLocation>
        <location evidence="1 12 13">Nucleus</location>
    </subcellularLocation>
</comment>
<dbReference type="PROSITE" id="PS00027">
    <property type="entry name" value="HOMEOBOX_1"/>
    <property type="match status" value="1"/>
</dbReference>
<evidence type="ECO:0000256" key="14">
    <source>
        <dbReference type="SAM" id="MobiDB-lite"/>
    </source>
</evidence>
<evidence type="ECO:0000256" key="13">
    <source>
        <dbReference type="RuleBase" id="RU000682"/>
    </source>
</evidence>
<organism evidence="17 18">
    <name type="scientific">Actinia tenebrosa</name>
    <name type="common">Australian red waratah sea anemone</name>
    <dbReference type="NCBI Taxonomy" id="6105"/>
    <lineage>
        <taxon>Eukaryota</taxon>
        <taxon>Metazoa</taxon>
        <taxon>Cnidaria</taxon>
        <taxon>Anthozoa</taxon>
        <taxon>Hexacorallia</taxon>
        <taxon>Actiniaria</taxon>
        <taxon>Actiniidae</taxon>
        <taxon>Actinia</taxon>
    </lineage>
</organism>
<dbReference type="PANTHER" id="PTHR11636">
    <property type="entry name" value="POU DOMAIN"/>
    <property type="match status" value="1"/>
</dbReference>
<sequence>MKINMADWEEYFSKQTAPASLKETKTIVAEFAVNHRAAGRNVVLITSGGTAVPLESNTVRFIDNFSSGTRGAASAEQFLQQGYAVIFLFRQHSLQPFSRHISPDNFLDILEFKGDNEGALHIEVDESRAPNIRDVLKKYHEVQVLGTLLLVEFNTLSDYLFLLRTMAEALGNLGSQVMFYLAAAVSDFYIPEESMAEHKIQSDCGPLELVMQQVPKMLTPLVKEWADNAFVVSFKLETDVNIISKKAREALNKYNHQVVVSNILQTRKKTVVIVTPAHEMAVWMSDEELEQGKEIEAKIVTELVKMHHRFISGSAIQGTHGQYIPGQLQEGVHLSQVQQFQQYGVQPSQPPLTPQDSCSPGYGGFSPNANTTVTHIRLRKNEEGNSPPSVSPISEESIPPTPTTPTSGGKGISRFGILSDLSLTAEMKEFIESFRTRRIALGYTQEDVGFELSRTNGPSYSQSFISRFESKNLGLKAAEKMKPVMQTWLEQKELECSKGLRVCKKRKRRTSFSNEVLRVLISHFEQNPKPNSTEITQIAKEVNLEPVTVRVWFCNRKQMLKRMATGKTRVNNSLKAELEAKSKVEFSPTKEGKLDFTNMPVGQFSFTEDRVKPLVCVGSEGSPVKKVSRTPTSCVTYAQVQDDTIVHSTALTGAPGAYSVSEPVNQVNQFPFPEVEKPMGMNVGNAMKTTPQTPTSYAQEAAINSSAGTGNHVAYATESMSEPGTHVEHAAVVSLNFDSPVVHKVQQGPFSRPMGDDNTLHDYHTEVRMPEHS</sequence>
<dbReference type="SUPFAM" id="SSF47413">
    <property type="entry name" value="lambda repressor-like DNA-binding domains"/>
    <property type="match status" value="1"/>
</dbReference>
<evidence type="ECO:0000256" key="10">
    <source>
        <dbReference type="ARBA" id="ARBA00068949"/>
    </source>
</evidence>
<evidence type="ECO:0000256" key="9">
    <source>
        <dbReference type="ARBA" id="ARBA00066585"/>
    </source>
</evidence>
<dbReference type="KEGG" id="aten:116296711"/>
<dbReference type="GO" id="GO:0004632">
    <property type="term" value="F:phosphopantothenate--cysteine ligase activity"/>
    <property type="evidence" value="ECO:0007669"/>
    <property type="project" value="UniProtKB-ARBA"/>
</dbReference>
<comment type="function">
    <text evidence="8">Catalyzes the second step in the biosynthesis of coenzyme A from vitamin B5, where cysteine is conjugated to 4'-phosphopantothenate to form 4-phosphopantothenoylcysteine. Has a preference for ATP over CTP as a cosubstrate.</text>
</comment>
<dbReference type="SMART" id="SM00389">
    <property type="entry name" value="HOX"/>
    <property type="match status" value="1"/>
</dbReference>
<feature type="DNA-binding region" description="Homeobox" evidence="12">
    <location>
        <begin position="505"/>
        <end position="564"/>
    </location>
</feature>
<dbReference type="AlphaFoldDB" id="A0A6P8I7H4"/>
<evidence type="ECO:0000259" key="15">
    <source>
        <dbReference type="PROSITE" id="PS50071"/>
    </source>
</evidence>
<dbReference type="Pfam" id="PF00046">
    <property type="entry name" value="Homeodomain"/>
    <property type="match status" value="1"/>
</dbReference>
<dbReference type="SUPFAM" id="SSF102645">
    <property type="entry name" value="CoaB-like"/>
    <property type="match status" value="1"/>
</dbReference>
<dbReference type="Pfam" id="PF00157">
    <property type="entry name" value="Pou"/>
    <property type="match status" value="1"/>
</dbReference>
<keyword evidence="4 12" id="KW-0371">Homeobox</keyword>
<dbReference type="InterPro" id="IPR013847">
    <property type="entry name" value="POU"/>
</dbReference>
<evidence type="ECO:0000256" key="4">
    <source>
        <dbReference type="ARBA" id="ARBA00023155"/>
    </source>
</evidence>
<comment type="catalytic activity">
    <reaction evidence="6">
        <text>(R)-4'-phosphopantothenate + L-cysteine + ATP = N-[(R)-4-phosphopantothenoyl]-L-cysteine + AMP + diphosphate + H(+)</text>
        <dbReference type="Rhea" id="RHEA:25156"/>
        <dbReference type="ChEBI" id="CHEBI:10986"/>
        <dbReference type="ChEBI" id="CHEBI:15378"/>
        <dbReference type="ChEBI" id="CHEBI:30616"/>
        <dbReference type="ChEBI" id="CHEBI:33019"/>
        <dbReference type="ChEBI" id="CHEBI:35235"/>
        <dbReference type="ChEBI" id="CHEBI:59458"/>
        <dbReference type="ChEBI" id="CHEBI:456215"/>
        <dbReference type="EC" id="6.3.2.51"/>
    </reaction>
    <physiologicalReaction direction="left-to-right" evidence="6">
        <dbReference type="Rhea" id="RHEA:25157"/>
    </physiologicalReaction>
</comment>
<dbReference type="PANTHER" id="PTHR11636:SF5">
    <property type="entry name" value="POU DOMAIN MOTIF 3, ISOFORM F"/>
    <property type="match status" value="1"/>
</dbReference>
<dbReference type="InterPro" id="IPR050255">
    <property type="entry name" value="POU_domain_TF"/>
</dbReference>
<comment type="similarity">
    <text evidence="2">Belongs to the PPC synthetase family.</text>
</comment>
<evidence type="ECO:0000313" key="18">
    <source>
        <dbReference type="RefSeq" id="XP_031560635.1"/>
    </source>
</evidence>
<feature type="compositionally biased region" description="Low complexity" evidence="14">
    <location>
        <begin position="386"/>
        <end position="398"/>
    </location>
</feature>
<evidence type="ECO:0000256" key="1">
    <source>
        <dbReference type="ARBA" id="ARBA00004123"/>
    </source>
</evidence>
<feature type="domain" description="POU-specific" evidence="16">
    <location>
        <begin position="419"/>
        <end position="493"/>
    </location>
</feature>
<accession>A0A6P8I7H4</accession>
<dbReference type="FunFam" id="3.40.50.10300:FF:000002">
    <property type="entry name" value="Phosphopantothenate--cysteine ligase 2"/>
    <property type="match status" value="1"/>
</dbReference>
<dbReference type="CDD" id="cd00086">
    <property type="entry name" value="homeodomain"/>
    <property type="match status" value="1"/>
</dbReference>
<evidence type="ECO:0000256" key="3">
    <source>
        <dbReference type="ARBA" id="ARBA00023125"/>
    </source>
</evidence>
<dbReference type="Gene3D" id="1.10.260.40">
    <property type="entry name" value="lambda repressor-like DNA-binding domains"/>
    <property type="match status" value="1"/>
</dbReference>
<evidence type="ECO:0000256" key="7">
    <source>
        <dbReference type="ARBA" id="ARBA00052332"/>
    </source>
</evidence>
<evidence type="ECO:0000256" key="8">
    <source>
        <dbReference type="ARBA" id="ARBA00060296"/>
    </source>
</evidence>
<feature type="region of interest" description="Disordered" evidence="14">
    <location>
        <begin position="345"/>
        <end position="412"/>
    </location>
</feature>
<dbReference type="InterPro" id="IPR009057">
    <property type="entry name" value="Homeodomain-like_sf"/>
</dbReference>
<dbReference type="SUPFAM" id="SSF46689">
    <property type="entry name" value="Homeodomain-like"/>
    <property type="match status" value="1"/>
</dbReference>
<dbReference type="InterPro" id="IPR001356">
    <property type="entry name" value="HD"/>
</dbReference>
<protein>
    <recommendedName>
        <fullName evidence="10">Phosphopantothenate--cysteine ligase</fullName>
        <ecNumber evidence="9">6.3.2.51</ecNumber>
    </recommendedName>
    <alternativeName>
        <fullName evidence="11">Phosphopantothenoylcysteine synthetase</fullName>
    </alternativeName>
</protein>
<dbReference type="Proteomes" id="UP000515163">
    <property type="component" value="Unplaced"/>
</dbReference>
<dbReference type="Gene3D" id="1.10.10.60">
    <property type="entry name" value="Homeodomain-like"/>
    <property type="match status" value="1"/>
</dbReference>
<evidence type="ECO:0000256" key="11">
    <source>
        <dbReference type="ARBA" id="ARBA00080986"/>
    </source>
</evidence>